<comment type="similarity">
    <text evidence="2">Belongs to the oxygen-dependent FAD-linked oxidoreductase family.</text>
</comment>
<evidence type="ECO:0000259" key="6">
    <source>
        <dbReference type="PROSITE" id="PS51387"/>
    </source>
</evidence>
<sequence>MSADVSGMAGVKLRQEDLASLRRSVRGPVLEPGSDGYEEECATYNLACALRPAVVVGAGSEEDVRSAVLFAGRHGLPVAVKSAAHQIVSPARDGLLITTSRMRDISVDPRQRTVRVGAGARWREVLARTAEHGLAPIVGSAPDVGVLGYTLGGGQSPLLGRTLGYAADHVRWLDLVTADGELRRVTPRSEPDLFWALLGGKGNFGVVTAVEFEVFPHSRFYGGGVYFAGEHLAEVLDAWRAWLPAQEEAMTSSLGIQRLPDIPSLPAALRGAFVVHLRIGYLGTAADGERLVAPLRAAAPVLLDLLGEKPFTSIGEIHLDPVDPLPYVDRSVCLDDFTEKTAHTLVELTGPRSGCTLANVEIRALGGALDREPAVPNAVPSRGLPYVVFGFAVGAPDQAEQLRADLARVVDGLAPWAAERNMVNFLSPDEATDAAGVRAVYGAERYDRLAAVKKRYDPANVFRFNHNITPA</sequence>
<protein>
    <submittedName>
        <fullName evidence="7">FAD-binding oxidoreductase</fullName>
    </submittedName>
</protein>
<evidence type="ECO:0000256" key="4">
    <source>
        <dbReference type="ARBA" id="ARBA00022827"/>
    </source>
</evidence>
<dbReference type="Proteomes" id="UP001344658">
    <property type="component" value="Unassembled WGS sequence"/>
</dbReference>
<dbReference type="InterPro" id="IPR012951">
    <property type="entry name" value="BBE"/>
</dbReference>
<dbReference type="EMBL" id="JAZEWV010000009">
    <property type="protein sequence ID" value="MEE4543116.1"/>
    <property type="molecule type" value="Genomic_DNA"/>
</dbReference>
<dbReference type="PANTHER" id="PTHR42973:SF39">
    <property type="entry name" value="FAD-BINDING PCMH-TYPE DOMAIN-CONTAINING PROTEIN"/>
    <property type="match status" value="1"/>
</dbReference>
<reference evidence="7 8" key="1">
    <citation type="submission" date="2023-12" db="EMBL/GenBank/DDBJ databases">
        <title>Streptomyces sp. V4-01.</title>
        <authorList>
            <person name="Somphong A."/>
            <person name="Phongsopitanun W."/>
        </authorList>
    </citation>
    <scope>NUCLEOTIDE SEQUENCE [LARGE SCALE GENOMIC DNA]</scope>
    <source>
        <strain evidence="7 8">V4-01</strain>
    </source>
</reference>
<evidence type="ECO:0000256" key="3">
    <source>
        <dbReference type="ARBA" id="ARBA00022630"/>
    </source>
</evidence>
<dbReference type="Pfam" id="PF01565">
    <property type="entry name" value="FAD_binding_4"/>
    <property type="match status" value="1"/>
</dbReference>
<evidence type="ECO:0000313" key="8">
    <source>
        <dbReference type="Proteomes" id="UP001344658"/>
    </source>
</evidence>
<keyword evidence="5" id="KW-0560">Oxidoreductase</keyword>
<dbReference type="Gene3D" id="3.30.43.10">
    <property type="entry name" value="Uridine Diphospho-n-acetylenolpyruvylglucosamine Reductase, domain 2"/>
    <property type="match status" value="1"/>
</dbReference>
<dbReference type="InterPro" id="IPR006094">
    <property type="entry name" value="Oxid_FAD_bind_N"/>
</dbReference>
<keyword evidence="4" id="KW-0274">FAD</keyword>
<dbReference type="RefSeq" id="WP_330795257.1">
    <property type="nucleotide sequence ID" value="NZ_JAZEWV010000009.1"/>
</dbReference>
<dbReference type="PROSITE" id="PS51387">
    <property type="entry name" value="FAD_PCMH"/>
    <property type="match status" value="1"/>
</dbReference>
<keyword evidence="3" id="KW-0285">Flavoprotein</keyword>
<gene>
    <name evidence="7" type="ORF">V2S66_14205</name>
</gene>
<evidence type="ECO:0000256" key="2">
    <source>
        <dbReference type="ARBA" id="ARBA00005466"/>
    </source>
</evidence>
<dbReference type="SUPFAM" id="SSF56176">
    <property type="entry name" value="FAD-binding/transporter-associated domain-like"/>
    <property type="match status" value="1"/>
</dbReference>
<accession>A0ABU7PBC3</accession>
<proteinExistence type="inferred from homology"/>
<dbReference type="InterPro" id="IPR016166">
    <property type="entry name" value="FAD-bd_PCMH"/>
</dbReference>
<comment type="cofactor">
    <cofactor evidence="1">
        <name>FAD</name>
        <dbReference type="ChEBI" id="CHEBI:57692"/>
    </cofactor>
</comment>
<dbReference type="PANTHER" id="PTHR42973">
    <property type="entry name" value="BINDING OXIDOREDUCTASE, PUTATIVE (AFU_ORTHOLOGUE AFUA_1G17690)-RELATED"/>
    <property type="match status" value="1"/>
</dbReference>
<organism evidence="7 8">
    <name type="scientific">Actinacidiphila polyblastidii</name>
    <dbReference type="NCBI Taxonomy" id="3110430"/>
    <lineage>
        <taxon>Bacteria</taxon>
        <taxon>Bacillati</taxon>
        <taxon>Actinomycetota</taxon>
        <taxon>Actinomycetes</taxon>
        <taxon>Kitasatosporales</taxon>
        <taxon>Streptomycetaceae</taxon>
        <taxon>Actinacidiphila</taxon>
    </lineage>
</organism>
<evidence type="ECO:0000256" key="1">
    <source>
        <dbReference type="ARBA" id="ARBA00001974"/>
    </source>
</evidence>
<dbReference type="InterPro" id="IPR036318">
    <property type="entry name" value="FAD-bd_PCMH-like_sf"/>
</dbReference>
<feature type="domain" description="FAD-binding PCMH-type" evidence="6">
    <location>
        <begin position="48"/>
        <end position="217"/>
    </location>
</feature>
<dbReference type="InterPro" id="IPR050416">
    <property type="entry name" value="FAD-linked_Oxidoreductase"/>
</dbReference>
<evidence type="ECO:0000313" key="7">
    <source>
        <dbReference type="EMBL" id="MEE4543116.1"/>
    </source>
</evidence>
<evidence type="ECO:0000256" key="5">
    <source>
        <dbReference type="ARBA" id="ARBA00023002"/>
    </source>
</evidence>
<dbReference type="InterPro" id="IPR016167">
    <property type="entry name" value="FAD-bd_PCMH_sub1"/>
</dbReference>
<dbReference type="InterPro" id="IPR016169">
    <property type="entry name" value="FAD-bd_PCMH_sub2"/>
</dbReference>
<keyword evidence="8" id="KW-1185">Reference proteome</keyword>
<dbReference type="Pfam" id="PF08031">
    <property type="entry name" value="BBE"/>
    <property type="match status" value="1"/>
</dbReference>
<dbReference type="Gene3D" id="3.40.462.20">
    <property type="match status" value="1"/>
</dbReference>
<comment type="caution">
    <text evidence="7">The sequence shown here is derived from an EMBL/GenBank/DDBJ whole genome shotgun (WGS) entry which is preliminary data.</text>
</comment>
<name>A0ABU7PBC3_9ACTN</name>
<dbReference type="Gene3D" id="3.30.465.10">
    <property type="match status" value="1"/>
</dbReference>